<keyword evidence="1" id="KW-0805">Transcription regulation</keyword>
<evidence type="ECO:0000259" key="4">
    <source>
        <dbReference type="PROSITE" id="PS51118"/>
    </source>
</evidence>
<gene>
    <name evidence="5" type="ORF">ACFQV2_22860</name>
</gene>
<keyword evidence="3" id="KW-0804">Transcription</keyword>
<evidence type="ECO:0000256" key="2">
    <source>
        <dbReference type="ARBA" id="ARBA00023125"/>
    </source>
</evidence>
<dbReference type="InterPro" id="IPR036390">
    <property type="entry name" value="WH_DNA-bd_sf"/>
</dbReference>
<dbReference type="PANTHER" id="PTHR33204">
    <property type="entry name" value="TRANSCRIPTIONAL REGULATOR, MARR FAMILY"/>
    <property type="match status" value="1"/>
</dbReference>
<dbReference type="SUPFAM" id="SSF46785">
    <property type="entry name" value="Winged helix' DNA-binding domain"/>
    <property type="match status" value="1"/>
</dbReference>
<keyword evidence="2" id="KW-0238">DNA-binding</keyword>
<dbReference type="InterPro" id="IPR036388">
    <property type="entry name" value="WH-like_DNA-bd_sf"/>
</dbReference>
<evidence type="ECO:0000313" key="5">
    <source>
        <dbReference type="EMBL" id="MFC7615904.1"/>
    </source>
</evidence>
<dbReference type="PANTHER" id="PTHR33204:SF18">
    <property type="entry name" value="TRANSCRIPTIONAL REGULATORY PROTEIN"/>
    <property type="match status" value="1"/>
</dbReference>
<dbReference type="Gene3D" id="1.10.10.10">
    <property type="entry name" value="Winged helix-like DNA-binding domain superfamily/Winged helix DNA-binding domain"/>
    <property type="match status" value="1"/>
</dbReference>
<reference evidence="6" key="1">
    <citation type="journal article" date="2019" name="Int. J. Syst. Evol. Microbiol.">
        <title>The Global Catalogue of Microorganisms (GCM) 10K type strain sequencing project: providing services to taxonomists for standard genome sequencing and annotation.</title>
        <authorList>
            <consortium name="The Broad Institute Genomics Platform"/>
            <consortium name="The Broad Institute Genome Sequencing Center for Infectious Disease"/>
            <person name="Wu L."/>
            <person name="Ma J."/>
        </authorList>
    </citation>
    <scope>NUCLEOTIDE SEQUENCE [LARGE SCALE GENOMIC DNA]</scope>
    <source>
        <strain evidence="6">JCM 17695</strain>
    </source>
</reference>
<dbReference type="EMBL" id="JBHTEY010000004">
    <property type="protein sequence ID" value="MFC7615904.1"/>
    <property type="molecule type" value="Genomic_DNA"/>
</dbReference>
<comment type="caution">
    <text evidence="5">The sequence shown here is derived from an EMBL/GenBank/DDBJ whole genome shotgun (WGS) entry which is preliminary data.</text>
</comment>
<dbReference type="Proteomes" id="UP001596512">
    <property type="component" value="Unassembled WGS sequence"/>
</dbReference>
<protein>
    <submittedName>
        <fullName evidence="5">Winged helix-turn-helix transcriptional regulator</fullName>
    </submittedName>
</protein>
<proteinExistence type="predicted"/>
<organism evidence="5 6">
    <name type="scientific">Actinokineospora soli</name>
    <dbReference type="NCBI Taxonomy" id="1048753"/>
    <lineage>
        <taxon>Bacteria</taxon>
        <taxon>Bacillati</taxon>
        <taxon>Actinomycetota</taxon>
        <taxon>Actinomycetes</taxon>
        <taxon>Pseudonocardiales</taxon>
        <taxon>Pseudonocardiaceae</taxon>
        <taxon>Actinokineospora</taxon>
    </lineage>
</organism>
<sequence length="266" mass="28696">MDREGVTITGDKFQLTAANKAAADTDLLDAQPDVGMMDPAAIEGIISELQSINRRTYGQFCGLSHAAEMVGERWGMLIIRDLLVGPKRFSELSEGLPLLSPDILSARLKEMEHFGVLQAVPSATEEGVVRYELTEYGQELDHVMRDFGRWGARTLDTPRPEEIVTINGLIMAMRSCFRGSAVSEVAMTFEMTVDTMVVHGAIGDGVMTVVEGPDAGAALRVSPGAATKDLLTGKSTGDSLRATEGFAYSGDDALLDDFARSFSLDR</sequence>
<evidence type="ECO:0000256" key="1">
    <source>
        <dbReference type="ARBA" id="ARBA00023015"/>
    </source>
</evidence>
<dbReference type="InterPro" id="IPR002577">
    <property type="entry name" value="HTH_HxlR"/>
</dbReference>
<evidence type="ECO:0000313" key="6">
    <source>
        <dbReference type="Proteomes" id="UP001596512"/>
    </source>
</evidence>
<accession>A0ABW2TRG4</accession>
<dbReference type="Pfam" id="PF01638">
    <property type="entry name" value="HxlR"/>
    <property type="match status" value="1"/>
</dbReference>
<feature type="domain" description="HTH hxlR-type" evidence="4">
    <location>
        <begin position="61"/>
        <end position="159"/>
    </location>
</feature>
<evidence type="ECO:0000256" key="3">
    <source>
        <dbReference type="ARBA" id="ARBA00023163"/>
    </source>
</evidence>
<dbReference type="PROSITE" id="PS51118">
    <property type="entry name" value="HTH_HXLR"/>
    <property type="match status" value="1"/>
</dbReference>
<name>A0ABW2TRG4_9PSEU</name>
<keyword evidence="6" id="KW-1185">Reference proteome</keyword>